<dbReference type="InterPro" id="IPR016035">
    <property type="entry name" value="Acyl_Trfase/lysoPLipase"/>
</dbReference>
<dbReference type="EMBL" id="NVUL01000007">
    <property type="protein sequence ID" value="PCI80952.1"/>
    <property type="molecule type" value="Genomic_DNA"/>
</dbReference>
<dbReference type="Pfam" id="PF01734">
    <property type="entry name" value="Patatin"/>
    <property type="match status" value="1"/>
</dbReference>
<dbReference type="SUPFAM" id="SSF52151">
    <property type="entry name" value="FabD/lysophospholipase-like"/>
    <property type="match status" value="1"/>
</dbReference>
<evidence type="ECO:0000256" key="1">
    <source>
        <dbReference type="ARBA" id="ARBA00023098"/>
    </source>
</evidence>
<proteinExistence type="predicted"/>
<dbReference type="Proteomes" id="UP000218767">
    <property type="component" value="Unassembled WGS sequence"/>
</dbReference>
<dbReference type="GO" id="GO:0006629">
    <property type="term" value="P:lipid metabolic process"/>
    <property type="evidence" value="ECO:0007669"/>
    <property type="project" value="UniProtKB-KW"/>
</dbReference>
<evidence type="ECO:0000259" key="2">
    <source>
        <dbReference type="Pfam" id="PF01734"/>
    </source>
</evidence>
<gene>
    <name evidence="3" type="ORF">COB20_02335</name>
</gene>
<keyword evidence="1" id="KW-0443">Lipid metabolism</keyword>
<comment type="caution">
    <text evidence="3">The sequence shown here is derived from an EMBL/GenBank/DDBJ whole genome shotgun (WGS) entry which is preliminary data.</text>
</comment>
<evidence type="ECO:0000313" key="3">
    <source>
        <dbReference type="EMBL" id="PCI80952.1"/>
    </source>
</evidence>
<accession>A0A2A4XE71</accession>
<reference evidence="4" key="1">
    <citation type="submission" date="2017-08" db="EMBL/GenBank/DDBJ databases">
        <title>A dynamic microbial community with high functional redundancy inhabits the cold, oxic subseafloor aquifer.</title>
        <authorList>
            <person name="Tully B.J."/>
            <person name="Wheat C.G."/>
            <person name="Glazer B.T."/>
            <person name="Huber J.A."/>
        </authorList>
    </citation>
    <scope>NUCLEOTIDE SEQUENCE [LARGE SCALE GENOMIC DNA]</scope>
</reference>
<name>A0A2A4XE71_9GAMM</name>
<evidence type="ECO:0000313" key="4">
    <source>
        <dbReference type="Proteomes" id="UP000218767"/>
    </source>
</evidence>
<dbReference type="InterPro" id="IPR002641">
    <property type="entry name" value="PNPLA_dom"/>
</dbReference>
<dbReference type="AlphaFoldDB" id="A0A2A4XE71"/>
<feature type="domain" description="PNPLA" evidence="2">
    <location>
        <begin position="65"/>
        <end position="242"/>
    </location>
</feature>
<sequence>MMSSLTIFAGPRALQRLRSEGLNADQFKVMLGASGGPKWFVLFGLDRYIYGEFFANRKRELITLGSSAGAWRMCCLATANPVAAIERLAKCYSEERYSEQPSTDEITDKARQMLMETLGPDGVKEIVENEVFRTHIVADRARGIGSSRVKQLRLLQLLSSAVLNVASRKTLSLFFERNIFSNMGQLSPFRSANDLRTVHVAMNEENLMDAMMASGSIPFVLNGVRDIHSAKRGLYWDGGITDYHFDFPFHAGDDLVLYPHFSSAVIPGWFDKRVPWRRVNPKNFENVVLVVPSKEFVAELPYGKIPDRTDFETLDHSSRVAYWSTVLEKSKRLADDFAALAERGTGIDKIQTFTGQR</sequence>
<protein>
    <recommendedName>
        <fullName evidence="2">PNPLA domain-containing protein</fullName>
    </recommendedName>
</protein>
<organism evidence="3 4">
    <name type="scientific">SAR86 cluster bacterium</name>
    <dbReference type="NCBI Taxonomy" id="2030880"/>
    <lineage>
        <taxon>Bacteria</taxon>
        <taxon>Pseudomonadati</taxon>
        <taxon>Pseudomonadota</taxon>
        <taxon>Gammaproteobacteria</taxon>
        <taxon>SAR86 cluster</taxon>
    </lineage>
</organism>